<evidence type="ECO:0008006" key="3">
    <source>
        <dbReference type="Google" id="ProtNLM"/>
    </source>
</evidence>
<proteinExistence type="predicted"/>
<reference evidence="2" key="1">
    <citation type="submission" date="2017-10" db="EMBL/GenBank/DDBJ databases">
        <title>Paulinella longichromatophora chromatophore genome.</title>
        <authorList>
            <person name="Lhee D."/>
            <person name="Yoon H.S."/>
        </authorList>
    </citation>
    <scope>NUCLEOTIDE SEQUENCE</scope>
</reference>
<keyword evidence="1" id="KW-1133">Transmembrane helix</keyword>
<organism evidence="2">
    <name type="scientific">Paulinella longichromatophora</name>
    <dbReference type="NCBI Taxonomy" id="1708747"/>
    <lineage>
        <taxon>Eukaryota</taxon>
        <taxon>Sar</taxon>
        <taxon>Rhizaria</taxon>
        <taxon>Cercozoa</taxon>
        <taxon>Imbricatea</taxon>
        <taxon>Silicofilosea</taxon>
        <taxon>Euglyphida</taxon>
        <taxon>Paulinellidae</taxon>
        <taxon>Paulinella</taxon>
    </lineage>
</organism>
<sequence>MEPCKSSSFRCTLTFGDIYGQVLVWISLIFLSLATGFVLVTSNRPLFGIVGIILILVLSFPFLLFTFTTTLINHIKVESQ</sequence>
<keyword evidence="1" id="KW-0812">Transmembrane</keyword>
<feature type="transmembrane region" description="Helical" evidence="1">
    <location>
        <begin position="46"/>
        <end position="72"/>
    </location>
</feature>
<evidence type="ECO:0000256" key="1">
    <source>
        <dbReference type="SAM" id="Phobius"/>
    </source>
</evidence>
<name>A0A2H4ZNK1_9EUKA</name>
<keyword evidence="2" id="KW-0934">Plastid</keyword>
<feature type="transmembrane region" description="Helical" evidence="1">
    <location>
        <begin position="22"/>
        <end position="40"/>
    </location>
</feature>
<geneLocation type="plastid" evidence="2"/>
<gene>
    <name evidence="2" type="ORF">PLO_109</name>
</gene>
<dbReference type="EMBL" id="MG264610">
    <property type="protein sequence ID" value="AUG32117.1"/>
    <property type="molecule type" value="Genomic_DNA"/>
</dbReference>
<protein>
    <recommendedName>
        <fullName evidence="3">Regulator of phycobilisome association C</fullName>
    </recommendedName>
</protein>
<dbReference type="AlphaFoldDB" id="A0A2H4ZNK1"/>
<keyword evidence="1" id="KW-0472">Membrane</keyword>
<evidence type="ECO:0000313" key="2">
    <source>
        <dbReference type="EMBL" id="AUG32117.1"/>
    </source>
</evidence>
<accession>A0A2H4ZNK1</accession>